<protein>
    <recommendedName>
        <fullName evidence="2">Radical SAM core domain-containing protein</fullName>
    </recommendedName>
</protein>
<proteinExistence type="predicted"/>
<comment type="caution">
    <text evidence="1">The sequence shown here is derived from an EMBL/GenBank/DDBJ whole genome shotgun (WGS) entry which is preliminary data.</text>
</comment>
<dbReference type="AlphaFoldDB" id="A0A0F8WU83"/>
<dbReference type="Gene3D" id="3.20.20.70">
    <property type="entry name" value="Aldolase class I"/>
    <property type="match status" value="1"/>
</dbReference>
<evidence type="ECO:0008006" key="2">
    <source>
        <dbReference type="Google" id="ProtNLM"/>
    </source>
</evidence>
<evidence type="ECO:0000313" key="1">
    <source>
        <dbReference type="EMBL" id="KKK60447.1"/>
    </source>
</evidence>
<reference evidence="1" key="1">
    <citation type="journal article" date="2015" name="Nature">
        <title>Complex archaea that bridge the gap between prokaryotes and eukaryotes.</title>
        <authorList>
            <person name="Spang A."/>
            <person name="Saw J.H."/>
            <person name="Jorgensen S.L."/>
            <person name="Zaremba-Niedzwiedzka K."/>
            <person name="Martijn J."/>
            <person name="Lind A.E."/>
            <person name="van Eijk R."/>
            <person name="Schleper C."/>
            <person name="Guy L."/>
            <person name="Ettema T.J."/>
        </authorList>
    </citation>
    <scope>NUCLEOTIDE SEQUENCE</scope>
</reference>
<dbReference type="EMBL" id="LAZR01062966">
    <property type="protein sequence ID" value="KKK60447.1"/>
    <property type="molecule type" value="Genomic_DNA"/>
</dbReference>
<feature type="non-terminal residue" evidence="1">
    <location>
        <position position="86"/>
    </location>
</feature>
<gene>
    <name evidence="1" type="ORF">LCGC14_3024290</name>
</gene>
<organism evidence="1">
    <name type="scientific">marine sediment metagenome</name>
    <dbReference type="NCBI Taxonomy" id="412755"/>
    <lineage>
        <taxon>unclassified sequences</taxon>
        <taxon>metagenomes</taxon>
        <taxon>ecological metagenomes</taxon>
    </lineage>
</organism>
<sequence>MTNTERFKANIRMVELEMHSFCNRQCWFCPNQFIDRQGPVQWLDEFILDKVLSDLALINYDNIITFSGNCEPFSQRMEFIDKVHIV</sequence>
<dbReference type="InterPro" id="IPR013785">
    <property type="entry name" value="Aldolase_TIM"/>
</dbReference>
<name>A0A0F8WU83_9ZZZZ</name>
<accession>A0A0F8WU83</accession>